<accession>A0A0D1WUA5</accession>
<dbReference type="Pfam" id="PF00551">
    <property type="entry name" value="Formyl_trans_N"/>
    <property type="match status" value="1"/>
</dbReference>
<dbReference type="AlphaFoldDB" id="A0A0D1WUA5"/>
<dbReference type="InterPro" id="IPR036477">
    <property type="entry name" value="Formyl_transf_N_sf"/>
</dbReference>
<protein>
    <recommendedName>
        <fullName evidence="1">methionyl-tRNA formyltransferase</fullName>
        <ecNumber evidence="1">2.1.2.9</ecNumber>
    </recommendedName>
</protein>
<dbReference type="STRING" id="1016849.A0A0D1WUA5"/>
<dbReference type="EC" id="2.1.2.9" evidence="1"/>
<reference evidence="3 4" key="1">
    <citation type="submission" date="2015-01" db="EMBL/GenBank/DDBJ databases">
        <title>The Genome Sequence of Exophiala sideris CBS121828.</title>
        <authorList>
            <consortium name="The Broad Institute Genomics Platform"/>
            <person name="Cuomo C."/>
            <person name="de Hoog S."/>
            <person name="Gorbushina A."/>
            <person name="Stielow B."/>
            <person name="Teixiera M."/>
            <person name="Abouelleil A."/>
            <person name="Chapman S.B."/>
            <person name="Priest M."/>
            <person name="Young S.K."/>
            <person name="Wortman J."/>
            <person name="Nusbaum C."/>
            <person name="Birren B."/>
        </authorList>
    </citation>
    <scope>NUCLEOTIDE SEQUENCE [LARGE SCALE GENOMIC DNA]</scope>
    <source>
        <strain evidence="3 4">CBS 121828</strain>
    </source>
</reference>
<evidence type="ECO:0000259" key="2">
    <source>
        <dbReference type="Pfam" id="PF00551"/>
    </source>
</evidence>
<dbReference type="InterPro" id="IPR041711">
    <property type="entry name" value="Met-tRNA-FMT_N"/>
</dbReference>
<dbReference type="PANTHER" id="PTHR11138:SF5">
    <property type="entry name" value="METHIONYL-TRNA FORMYLTRANSFERASE, MITOCHONDRIAL"/>
    <property type="match status" value="1"/>
</dbReference>
<sequence length="417" mass="45784">MRQNILRLSAGLGTTARPWRLFKYPSKRLFSAQKDGGDPLRILFCGSDLFSSASLEALDRYSRTNESNVLSIDVVTRTDKRTGRGLKVLKSPPIKATALGLGLPVHQIDTFSGWNLPEYHQTDNPYINLIIAVSFGRLIPPRILNQSKYNGLNIHPSLLPDLPGAAPIQWTIIHGRTTTGVTLQTLHPSKFDQGFLLDQTPSPGLMIPNPDAITTKDLTDMLAPVGAEMLVNAIRNQLYLLPQKRFQPPEDESPAIMAAPKITSQMQAIDFTTQTQAEILRRNRAIGPLYTFAQRDDVSGHSIRINCGKDMRVARAGEVPAEVKRTVESFPCAIPYAIVEQEADLHQSTQPLIVNASDTDPDDRQVILPTITVASMKAATGTAAAARAGLFAPPMRLGEYDLYCFSHPLSSTNREGP</sequence>
<evidence type="ECO:0000256" key="1">
    <source>
        <dbReference type="ARBA" id="ARBA00012261"/>
    </source>
</evidence>
<dbReference type="CDD" id="cd08646">
    <property type="entry name" value="FMT_core_Met-tRNA-FMT_N"/>
    <property type="match status" value="1"/>
</dbReference>
<name>A0A0D1WUA5_9EURO</name>
<organism evidence="3 4">
    <name type="scientific">Exophiala sideris</name>
    <dbReference type="NCBI Taxonomy" id="1016849"/>
    <lineage>
        <taxon>Eukaryota</taxon>
        <taxon>Fungi</taxon>
        <taxon>Dikarya</taxon>
        <taxon>Ascomycota</taxon>
        <taxon>Pezizomycotina</taxon>
        <taxon>Eurotiomycetes</taxon>
        <taxon>Chaetothyriomycetidae</taxon>
        <taxon>Chaetothyriales</taxon>
        <taxon>Herpotrichiellaceae</taxon>
        <taxon>Exophiala</taxon>
    </lineage>
</organism>
<keyword evidence="3" id="KW-0808">Transferase</keyword>
<dbReference type="PANTHER" id="PTHR11138">
    <property type="entry name" value="METHIONYL-TRNA FORMYLTRANSFERASE"/>
    <property type="match status" value="1"/>
</dbReference>
<proteinExistence type="predicted"/>
<dbReference type="GO" id="GO:0005739">
    <property type="term" value="C:mitochondrion"/>
    <property type="evidence" value="ECO:0007669"/>
    <property type="project" value="TreeGrafter"/>
</dbReference>
<evidence type="ECO:0000313" key="3">
    <source>
        <dbReference type="EMBL" id="KIV78741.1"/>
    </source>
</evidence>
<dbReference type="Gene3D" id="3.40.50.12230">
    <property type="match status" value="1"/>
</dbReference>
<dbReference type="EMBL" id="KN846953">
    <property type="protein sequence ID" value="KIV78741.1"/>
    <property type="molecule type" value="Genomic_DNA"/>
</dbReference>
<dbReference type="Proteomes" id="UP000053599">
    <property type="component" value="Unassembled WGS sequence"/>
</dbReference>
<dbReference type="InterPro" id="IPR002376">
    <property type="entry name" value="Formyl_transf_N"/>
</dbReference>
<gene>
    <name evidence="3" type="ORF">PV11_06354</name>
</gene>
<dbReference type="GO" id="GO:0004479">
    <property type="term" value="F:methionyl-tRNA formyltransferase activity"/>
    <property type="evidence" value="ECO:0007669"/>
    <property type="project" value="UniProtKB-EC"/>
</dbReference>
<dbReference type="OrthoDB" id="10268103at2759"/>
<dbReference type="SUPFAM" id="SSF53328">
    <property type="entry name" value="Formyltransferase"/>
    <property type="match status" value="1"/>
</dbReference>
<dbReference type="HOGENOM" id="CLU_033347_0_2_1"/>
<feature type="domain" description="Formyl transferase N-terminal" evidence="2">
    <location>
        <begin position="42"/>
        <end position="201"/>
    </location>
</feature>
<evidence type="ECO:0000313" key="4">
    <source>
        <dbReference type="Proteomes" id="UP000053599"/>
    </source>
</evidence>